<accession>A0ACB7TQJ8</accession>
<gene>
    <name evidence="1" type="ORF">HPB50_024505</name>
</gene>
<keyword evidence="2" id="KW-1185">Reference proteome</keyword>
<organism evidence="1 2">
    <name type="scientific">Hyalomma asiaticum</name>
    <name type="common">Tick</name>
    <dbReference type="NCBI Taxonomy" id="266040"/>
    <lineage>
        <taxon>Eukaryota</taxon>
        <taxon>Metazoa</taxon>
        <taxon>Ecdysozoa</taxon>
        <taxon>Arthropoda</taxon>
        <taxon>Chelicerata</taxon>
        <taxon>Arachnida</taxon>
        <taxon>Acari</taxon>
        <taxon>Parasitiformes</taxon>
        <taxon>Ixodida</taxon>
        <taxon>Ixodoidea</taxon>
        <taxon>Ixodidae</taxon>
        <taxon>Hyalomminae</taxon>
        <taxon>Hyalomma</taxon>
    </lineage>
</organism>
<proteinExistence type="predicted"/>
<protein>
    <submittedName>
        <fullName evidence="1">Uncharacterized protein</fullName>
    </submittedName>
</protein>
<evidence type="ECO:0000313" key="1">
    <source>
        <dbReference type="EMBL" id="KAH6948438.1"/>
    </source>
</evidence>
<dbReference type="Proteomes" id="UP000821845">
    <property type="component" value="Chromosome 1"/>
</dbReference>
<name>A0ACB7TQJ8_HYAAI</name>
<sequence length="100" mass="11167">MASKFVLIDPAFTTSISPIHKIETRHHKQATLRLILQQPEPLGQRQSEVRGLSTSAGCVSPRRRLAAIMGRVPPLRLSANMRGRAGIKGSEQFRRLRCPK</sequence>
<evidence type="ECO:0000313" key="2">
    <source>
        <dbReference type="Proteomes" id="UP000821845"/>
    </source>
</evidence>
<comment type="caution">
    <text evidence="1">The sequence shown here is derived from an EMBL/GenBank/DDBJ whole genome shotgun (WGS) entry which is preliminary data.</text>
</comment>
<dbReference type="EMBL" id="CM023481">
    <property type="protein sequence ID" value="KAH6948438.1"/>
    <property type="molecule type" value="Genomic_DNA"/>
</dbReference>
<reference evidence="1" key="1">
    <citation type="submission" date="2020-05" db="EMBL/GenBank/DDBJ databases">
        <title>Large-scale comparative analyses of tick genomes elucidate their genetic diversity and vector capacities.</title>
        <authorList>
            <person name="Jia N."/>
            <person name="Wang J."/>
            <person name="Shi W."/>
            <person name="Du L."/>
            <person name="Sun Y."/>
            <person name="Zhan W."/>
            <person name="Jiang J."/>
            <person name="Wang Q."/>
            <person name="Zhang B."/>
            <person name="Ji P."/>
            <person name="Sakyi L.B."/>
            <person name="Cui X."/>
            <person name="Yuan T."/>
            <person name="Jiang B."/>
            <person name="Yang W."/>
            <person name="Lam T.T.-Y."/>
            <person name="Chang Q."/>
            <person name="Ding S."/>
            <person name="Wang X."/>
            <person name="Zhu J."/>
            <person name="Ruan X."/>
            <person name="Zhao L."/>
            <person name="Wei J."/>
            <person name="Que T."/>
            <person name="Du C."/>
            <person name="Cheng J."/>
            <person name="Dai P."/>
            <person name="Han X."/>
            <person name="Huang E."/>
            <person name="Gao Y."/>
            <person name="Liu J."/>
            <person name="Shao H."/>
            <person name="Ye R."/>
            <person name="Li L."/>
            <person name="Wei W."/>
            <person name="Wang X."/>
            <person name="Wang C."/>
            <person name="Yang T."/>
            <person name="Huo Q."/>
            <person name="Li W."/>
            <person name="Guo W."/>
            <person name="Chen H."/>
            <person name="Zhou L."/>
            <person name="Ni X."/>
            <person name="Tian J."/>
            <person name="Zhou Y."/>
            <person name="Sheng Y."/>
            <person name="Liu T."/>
            <person name="Pan Y."/>
            <person name="Xia L."/>
            <person name="Li J."/>
            <person name="Zhao F."/>
            <person name="Cao W."/>
        </authorList>
    </citation>
    <scope>NUCLEOTIDE SEQUENCE</scope>
    <source>
        <strain evidence="1">Hyas-2018</strain>
    </source>
</reference>